<dbReference type="AlphaFoldDB" id="A0AAJ0FRY1"/>
<dbReference type="GO" id="GO:0016747">
    <property type="term" value="F:acyltransferase activity, transferring groups other than amino-acyl groups"/>
    <property type="evidence" value="ECO:0007669"/>
    <property type="project" value="InterPro"/>
</dbReference>
<comment type="caution">
    <text evidence="2">The sequence shown here is derived from an EMBL/GenBank/DDBJ whole genome shotgun (WGS) entry which is preliminary data.</text>
</comment>
<dbReference type="Proteomes" id="UP001244011">
    <property type="component" value="Unassembled WGS sequence"/>
</dbReference>
<keyword evidence="3" id="KW-1185">Reference proteome</keyword>
<evidence type="ECO:0000313" key="2">
    <source>
        <dbReference type="EMBL" id="KAK1770610.1"/>
    </source>
</evidence>
<dbReference type="InterPro" id="IPR000182">
    <property type="entry name" value="GNAT_dom"/>
</dbReference>
<dbReference type="CDD" id="cd04301">
    <property type="entry name" value="NAT_SF"/>
    <property type="match status" value="1"/>
</dbReference>
<gene>
    <name evidence="2" type="ORF">QBC33DRAFT_445932</name>
</gene>
<proteinExistence type="predicted"/>
<sequence length="530" mass="58086">MPAVFNTAAPPGMDNPGQICAVLIRDSQSCLPLSRNLRDGDLVILLTPVVAPISPARSSPTITSDPFEPLGRALARHHPWIRHVPYTVRGGITGTHVAFIKRAAVVIFVISGPACQGQPSQVELSGIARTVGGHRLQVIAACCNIQELGPLDAASFPTVIQLPGYSSDTLESAADLLFRVNYHPQIAGPNAHSLMPHPKTWPVEIWNAYRDSTAIHELWLECLPGQFHLDRLTLQYLLVREGCAMHYVVREPETADILGFCATYTTYIDSGSERLIGSLSAILVRPSSRRLGIGSSLHDHALRQLAKTRGVCRLQLGSTFPRLLFGPPSEIASHNWFGRRGWRIDQQGPGTGQDVSDWILRIDQWPSRGFLSSNLSFRPCSPPEFDMVLGMVGRESARKDNVGWYDQYAKLANTMHVRDIVVGVENEMIVAAALTYVKHSGSPVAEDLPWAATISDDVGGVACICIADDSSSLANKRDAIMIRLLDACIGTLARQGMRKLFIDAVKGGDGGFRSMGFQKWARYQDIWRKV</sequence>
<protein>
    <recommendedName>
        <fullName evidence="1">N-acetyltransferase domain-containing protein</fullName>
    </recommendedName>
</protein>
<dbReference type="PROSITE" id="PS51186">
    <property type="entry name" value="GNAT"/>
    <property type="match status" value="1"/>
</dbReference>
<name>A0AAJ0FRY1_9PEZI</name>
<evidence type="ECO:0000259" key="1">
    <source>
        <dbReference type="PROSITE" id="PS51186"/>
    </source>
</evidence>
<dbReference type="InterPro" id="IPR016181">
    <property type="entry name" value="Acyl_CoA_acyltransferase"/>
</dbReference>
<dbReference type="Gene3D" id="3.40.630.30">
    <property type="match status" value="1"/>
</dbReference>
<evidence type="ECO:0000313" key="3">
    <source>
        <dbReference type="Proteomes" id="UP001244011"/>
    </source>
</evidence>
<dbReference type="EMBL" id="MU839000">
    <property type="protein sequence ID" value="KAK1770610.1"/>
    <property type="molecule type" value="Genomic_DNA"/>
</dbReference>
<organism evidence="2 3">
    <name type="scientific">Phialemonium atrogriseum</name>
    <dbReference type="NCBI Taxonomy" id="1093897"/>
    <lineage>
        <taxon>Eukaryota</taxon>
        <taxon>Fungi</taxon>
        <taxon>Dikarya</taxon>
        <taxon>Ascomycota</taxon>
        <taxon>Pezizomycotina</taxon>
        <taxon>Sordariomycetes</taxon>
        <taxon>Sordariomycetidae</taxon>
        <taxon>Cephalothecales</taxon>
        <taxon>Cephalothecaceae</taxon>
        <taxon>Phialemonium</taxon>
    </lineage>
</organism>
<dbReference type="RefSeq" id="XP_060286823.1">
    <property type="nucleotide sequence ID" value="XM_060424350.1"/>
</dbReference>
<accession>A0AAJ0FRY1</accession>
<dbReference type="Pfam" id="PF00583">
    <property type="entry name" value="Acetyltransf_1"/>
    <property type="match status" value="1"/>
</dbReference>
<dbReference type="GeneID" id="85307537"/>
<feature type="domain" description="N-acetyltransferase" evidence="1">
    <location>
        <begin position="203"/>
        <end position="365"/>
    </location>
</feature>
<reference evidence="2" key="1">
    <citation type="submission" date="2023-06" db="EMBL/GenBank/DDBJ databases">
        <title>Genome-scale phylogeny and comparative genomics of the fungal order Sordariales.</title>
        <authorList>
            <consortium name="Lawrence Berkeley National Laboratory"/>
            <person name="Hensen N."/>
            <person name="Bonometti L."/>
            <person name="Westerberg I."/>
            <person name="Brannstrom I.O."/>
            <person name="Guillou S."/>
            <person name="Cros-Aarteil S."/>
            <person name="Calhoun S."/>
            <person name="Haridas S."/>
            <person name="Kuo A."/>
            <person name="Mondo S."/>
            <person name="Pangilinan J."/>
            <person name="Riley R."/>
            <person name="Labutti K."/>
            <person name="Andreopoulos B."/>
            <person name="Lipzen A."/>
            <person name="Chen C."/>
            <person name="Yanf M."/>
            <person name="Daum C."/>
            <person name="Ng V."/>
            <person name="Clum A."/>
            <person name="Steindorff A."/>
            <person name="Ohm R."/>
            <person name="Martin F."/>
            <person name="Silar P."/>
            <person name="Natvig D."/>
            <person name="Lalanne C."/>
            <person name="Gautier V."/>
            <person name="Ament-Velasquez S.L."/>
            <person name="Kruys A."/>
            <person name="Hutchinson M.I."/>
            <person name="Powell A.J."/>
            <person name="Barry K."/>
            <person name="Miller A.N."/>
            <person name="Grigoriev I.V."/>
            <person name="Debuchy R."/>
            <person name="Gladieux P."/>
            <person name="Thoren M.H."/>
            <person name="Johannesson H."/>
        </authorList>
    </citation>
    <scope>NUCLEOTIDE SEQUENCE</scope>
    <source>
        <strain evidence="2">8032-3</strain>
    </source>
</reference>
<dbReference type="SUPFAM" id="SSF55729">
    <property type="entry name" value="Acyl-CoA N-acyltransferases (Nat)"/>
    <property type="match status" value="1"/>
</dbReference>